<evidence type="ECO:0000313" key="3">
    <source>
        <dbReference type="Proteomes" id="UP000067626"/>
    </source>
</evidence>
<reference evidence="2 3" key="1">
    <citation type="submission" date="2015-07" db="EMBL/GenBank/DDBJ databases">
        <title>Genome analysis of myxobacterium Chondromyces crocatus Cm c5 reveals a high potential for natural compound synthesis and the genetic basis for the loss of fruiting body formation.</title>
        <authorList>
            <person name="Zaburannyi N."/>
            <person name="Bunk B."/>
            <person name="Maier J."/>
            <person name="Overmann J."/>
            <person name="Mueller R."/>
        </authorList>
    </citation>
    <scope>NUCLEOTIDE SEQUENCE [LARGE SCALE GENOMIC DNA]</scope>
    <source>
        <strain evidence="2 3">Cm c5</strain>
    </source>
</reference>
<dbReference type="Proteomes" id="UP000067626">
    <property type="component" value="Chromosome"/>
</dbReference>
<protein>
    <submittedName>
        <fullName evidence="2">Uncharacterized protein</fullName>
    </submittedName>
</protein>
<evidence type="ECO:0000256" key="1">
    <source>
        <dbReference type="SAM" id="MobiDB-lite"/>
    </source>
</evidence>
<feature type="region of interest" description="Disordered" evidence="1">
    <location>
        <begin position="160"/>
        <end position="206"/>
    </location>
</feature>
<dbReference type="AlphaFoldDB" id="A0A0K1EIH3"/>
<dbReference type="EMBL" id="CP012159">
    <property type="protein sequence ID" value="AKT40655.1"/>
    <property type="molecule type" value="Genomic_DNA"/>
</dbReference>
<evidence type="ECO:0000313" key="2">
    <source>
        <dbReference type="EMBL" id="AKT40655.1"/>
    </source>
</evidence>
<dbReference type="KEGG" id="ccro:CMC5_048110"/>
<sequence length="352" mass="34285">MSNAQKLFPSIGSVTSSGARRMEGSTVYSLQALIRKNASMAAIAGDSYAALPASRAEDDSGMIDFRALQAQQHEVVQHLDVFPLGVPPGRHAMADAASKGMATARSPALRGAVGAWVTGSIIAGLGIAVAVGMRSSAEAHGPAAATGVAAAARAAALPVQTASWSDGAREARGSKAAMKRSSKRFTSSTGRRAPGPGVSQAPGAAGSMGMAGGVAGGMANAASGTMGVEMGVEMGRAMVSATGTTSSATRGETAGTPGATAGSGPGMKGVQAEPVAALSTAPTGPVAALSRSPAGQHAGGTSGVVGSKPGTGGENAGSASTPEKAGNQVVAEKVVDACQGDLMCAMQRAVKR</sequence>
<keyword evidence="3" id="KW-1185">Reference proteome</keyword>
<name>A0A0K1EIH3_CHOCO</name>
<proteinExistence type="predicted"/>
<gene>
    <name evidence="2" type="ORF">CMC5_048110</name>
</gene>
<accession>A0A0K1EIH3</accession>
<dbReference type="RefSeq" id="WP_050432561.1">
    <property type="nucleotide sequence ID" value="NZ_CP012159.1"/>
</dbReference>
<feature type="region of interest" description="Disordered" evidence="1">
    <location>
        <begin position="242"/>
        <end position="326"/>
    </location>
</feature>
<organism evidence="2 3">
    <name type="scientific">Chondromyces crocatus</name>
    <dbReference type="NCBI Taxonomy" id="52"/>
    <lineage>
        <taxon>Bacteria</taxon>
        <taxon>Pseudomonadati</taxon>
        <taxon>Myxococcota</taxon>
        <taxon>Polyangia</taxon>
        <taxon>Polyangiales</taxon>
        <taxon>Polyangiaceae</taxon>
        <taxon>Chondromyces</taxon>
    </lineage>
</organism>
<feature type="compositionally biased region" description="Gly residues" evidence="1">
    <location>
        <begin position="297"/>
        <end position="315"/>
    </location>
</feature>
<feature type="compositionally biased region" description="Low complexity" evidence="1">
    <location>
        <begin position="242"/>
        <end position="260"/>
    </location>
</feature>
<dbReference type="OrthoDB" id="10017010at2"/>